<proteinExistence type="predicted"/>
<dbReference type="EMBL" id="JAEEGC010000025">
    <property type="protein sequence ID" value="MBV7272423.1"/>
    <property type="molecule type" value="Genomic_DNA"/>
</dbReference>
<dbReference type="SMART" id="SM00260">
    <property type="entry name" value="CheW"/>
    <property type="match status" value="1"/>
</dbReference>
<reference evidence="2" key="1">
    <citation type="submission" date="2020-12" db="EMBL/GenBank/DDBJ databases">
        <title>Clostridium thailandense sp. nov., a novel acetogenic bacterium isolated from peat land soil in Thailand.</title>
        <authorList>
            <person name="Chaikitkaew S."/>
            <person name="Birkeland N.K."/>
        </authorList>
    </citation>
    <scope>NUCLEOTIDE SEQUENCE</scope>
    <source>
        <strain evidence="2">PL3</strain>
    </source>
</reference>
<evidence type="ECO:0000313" key="3">
    <source>
        <dbReference type="Proteomes" id="UP000694308"/>
    </source>
</evidence>
<protein>
    <submittedName>
        <fullName evidence="2">Chemotaxis protein CheW</fullName>
    </submittedName>
</protein>
<name>A0A949TU45_9CLOT</name>
<dbReference type="InterPro" id="IPR002545">
    <property type="entry name" value="CheW-lke_dom"/>
</dbReference>
<dbReference type="Proteomes" id="UP000694308">
    <property type="component" value="Unassembled WGS sequence"/>
</dbReference>
<dbReference type="GO" id="GO:0007165">
    <property type="term" value="P:signal transduction"/>
    <property type="evidence" value="ECO:0007669"/>
    <property type="project" value="InterPro"/>
</dbReference>
<dbReference type="GO" id="GO:0005829">
    <property type="term" value="C:cytosol"/>
    <property type="evidence" value="ECO:0007669"/>
    <property type="project" value="TreeGrafter"/>
</dbReference>
<organism evidence="2 3">
    <name type="scientific">Clostridium thailandense</name>
    <dbReference type="NCBI Taxonomy" id="2794346"/>
    <lineage>
        <taxon>Bacteria</taxon>
        <taxon>Bacillati</taxon>
        <taxon>Bacillota</taxon>
        <taxon>Clostridia</taxon>
        <taxon>Eubacteriales</taxon>
        <taxon>Clostridiaceae</taxon>
        <taxon>Clostridium</taxon>
    </lineage>
</organism>
<dbReference type="Pfam" id="PF01584">
    <property type="entry name" value="CheW"/>
    <property type="match status" value="1"/>
</dbReference>
<dbReference type="InterPro" id="IPR039315">
    <property type="entry name" value="CheW"/>
</dbReference>
<evidence type="ECO:0000259" key="1">
    <source>
        <dbReference type="PROSITE" id="PS50851"/>
    </source>
</evidence>
<evidence type="ECO:0000313" key="2">
    <source>
        <dbReference type="EMBL" id="MBV7272423.1"/>
    </source>
</evidence>
<dbReference type="AlphaFoldDB" id="A0A949TU45"/>
<sequence>MEKAKIEENYIEVLEFGVNTSECNEKYAVEIPYLVEVHSVKSVTKLPCTPAFIIGIINFRGKIISVIDIRNFLGFTTKLVEVDKVKKVIVVKVNDLELGIIADSILACNLISLSEIQKNVLAAMNFNSKYFKGITRAGSIVLDIKNIMLDEKIIVDEEVI</sequence>
<dbReference type="RefSeq" id="WP_218319459.1">
    <property type="nucleotide sequence ID" value="NZ_JAEEGC010000025.1"/>
</dbReference>
<keyword evidence="3" id="KW-1185">Reference proteome</keyword>
<dbReference type="PANTHER" id="PTHR22617:SF23">
    <property type="entry name" value="CHEMOTAXIS PROTEIN CHEW"/>
    <property type="match status" value="1"/>
</dbReference>
<dbReference type="GO" id="GO:0006935">
    <property type="term" value="P:chemotaxis"/>
    <property type="evidence" value="ECO:0007669"/>
    <property type="project" value="InterPro"/>
</dbReference>
<dbReference type="PANTHER" id="PTHR22617">
    <property type="entry name" value="CHEMOTAXIS SENSOR HISTIDINE KINASE-RELATED"/>
    <property type="match status" value="1"/>
</dbReference>
<gene>
    <name evidence="2" type="ORF">I6U48_05775</name>
</gene>
<dbReference type="PROSITE" id="PS50851">
    <property type="entry name" value="CHEW"/>
    <property type="match status" value="1"/>
</dbReference>
<comment type="caution">
    <text evidence="2">The sequence shown here is derived from an EMBL/GenBank/DDBJ whole genome shotgun (WGS) entry which is preliminary data.</text>
</comment>
<feature type="domain" description="CheW-like" evidence="1">
    <location>
        <begin position="10"/>
        <end position="160"/>
    </location>
</feature>
<accession>A0A949TU45</accession>